<feature type="transmembrane region" description="Helical" evidence="6">
    <location>
        <begin position="1273"/>
        <end position="1290"/>
    </location>
</feature>
<feature type="region of interest" description="Disordered" evidence="7">
    <location>
        <begin position="262"/>
        <end position="286"/>
    </location>
</feature>
<feature type="compositionally biased region" description="Low complexity" evidence="7">
    <location>
        <begin position="597"/>
        <end position="627"/>
    </location>
</feature>
<feature type="compositionally biased region" description="Polar residues" evidence="7">
    <location>
        <begin position="2017"/>
        <end position="2028"/>
    </location>
</feature>
<dbReference type="Pfam" id="PF05041">
    <property type="entry name" value="Pecanex_C"/>
    <property type="match status" value="1"/>
</dbReference>
<dbReference type="PANTHER" id="PTHR12372">
    <property type="entry name" value="PECANEX"/>
    <property type="match status" value="1"/>
</dbReference>
<evidence type="ECO:0000256" key="4">
    <source>
        <dbReference type="ARBA" id="ARBA00022989"/>
    </source>
</evidence>
<reference evidence="9" key="2">
    <citation type="submission" date="2025-09" db="UniProtKB">
        <authorList>
            <consortium name="Ensembl"/>
        </authorList>
    </citation>
    <scope>IDENTIFICATION</scope>
</reference>
<proteinExistence type="inferred from homology"/>
<evidence type="ECO:0000259" key="8">
    <source>
        <dbReference type="Pfam" id="PF05041"/>
    </source>
</evidence>
<evidence type="ECO:0000256" key="5">
    <source>
        <dbReference type="ARBA" id="ARBA00023136"/>
    </source>
</evidence>
<accession>A0A2K5R7N1</accession>
<feature type="region of interest" description="Disordered" evidence="7">
    <location>
        <begin position="748"/>
        <end position="817"/>
    </location>
</feature>
<keyword evidence="4 6" id="KW-1133">Transmembrane helix</keyword>
<dbReference type="InterPro" id="IPR007735">
    <property type="entry name" value="Pecanex_C"/>
</dbReference>
<feature type="transmembrane region" description="Helical" evidence="6">
    <location>
        <begin position="1245"/>
        <end position="1267"/>
    </location>
</feature>
<keyword evidence="3 6" id="KW-0812">Transmembrane</keyword>
<dbReference type="GeneTree" id="ENSGT00940000157417"/>
<evidence type="ECO:0000256" key="1">
    <source>
        <dbReference type="ARBA" id="ARBA00004141"/>
    </source>
</evidence>
<feature type="compositionally biased region" description="Basic residues" evidence="7">
    <location>
        <begin position="546"/>
        <end position="561"/>
    </location>
</feature>
<feature type="compositionally biased region" description="Basic residues" evidence="7">
    <location>
        <begin position="264"/>
        <end position="274"/>
    </location>
</feature>
<evidence type="ECO:0000256" key="2">
    <source>
        <dbReference type="ARBA" id="ARBA00010170"/>
    </source>
</evidence>
<evidence type="ECO:0000256" key="6">
    <source>
        <dbReference type="RuleBase" id="RU367089"/>
    </source>
</evidence>
<dbReference type="Proteomes" id="UP000233040">
    <property type="component" value="Unassembled WGS sequence"/>
</dbReference>
<dbReference type="GO" id="GO:0016020">
    <property type="term" value="C:membrane"/>
    <property type="evidence" value="ECO:0007669"/>
    <property type="project" value="UniProtKB-SubCell"/>
</dbReference>
<name>A0A2K5R7N1_CEBIM</name>
<feature type="compositionally biased region" description="Basic and acidic residues" evidence="7">
    <location>
        <begin position="457"/>
        <end position="470"/>
    </location>
</feature>
<feature type="transmembrane region" description="Helical" evidence="6">
    <location>
        <begin position="1095"/>
        <end position="1116"/>
    </location>
</feature>
<feature type="transmembrane region" description="Helical" evidence="6">
    <location>
        <begin position="990"/>
        <end position="1012"/>
    </location>
</feature>
<evidence type="ECO:0000313" key="9">
    <source>
        <dbReference type="Ensembl" id="ENSCCAP00000024148.1"/>
    </source>
</evidence>
<feature type="region of interest" description="Disordered" evidence="7">
    <location>
        <begin position="220"/>
        <end position="248"/>
    </location>
</feature>
<dbReference type="PANTHER" id="PTHR12372:SF2">
    <property type="entry name" value="PECANEX-LIKE PROTEIN 1"/>
    <property type="match status" value="1"/>
</dbReference>
<feature type="region of interest" description="Disordered" evidence="7">
    <location>
        <begin position="303"/>
        <end position="323"/>
    </location>
</feature>
<evidence type="ECO:0000313" key="10">
    <source>
        <dbReference type="Proteomes" id="UP000233040"/>
    </source>
</evidence>
<comment type="subcellular location">
    <subcellularLocation>
        <location evidence="1 6">Membrane</location>
        <topology evidence="1 6">Multi-pass membrane protein</topology>
    </subcellularLocation>
</comment>
<comment type="similarity">
    <text evidence="2 6">Belongs to the pecanex family.</text>
</comment>
<feature type="transmembrane region" description="Helical" evidence="6">
    <location>
        <begin position="1122"/>
        <end position="1153"/>
    </location>
</feature>
<feature type="compositionally biased region" description="Basic and acidic residues" evidence="7">
    <location>
        <begin position="520"/>
        <end position="536"/>
    </location>
</feature>
<feature type="transmembrane region" description="Helical" evidence="6">
    <location>
        <begin position="1019"/>
        <end position="1036"/>
    </location>
</feature>
<feature type="transmembrane region" description="Helical" evidence="6">
    <location>
        <begin position="1165"/>
        <end position="1182"/>
    </location>
</feature>
<evidence type="ECO:0000256" key="3">
    <source>
        <dbReference type="ARBA" id="ARBA00022692"/>
    </source>
</evidence>
<feature type="compositionally biased region" description="Polar residues" evidence="7">
    <location>
        <begin position="312"/>
        <end position="323"/>
    </location>
</feature>
<feature type="domain" description="Pecanex C-terminal" evidence="8">
    <location>
        <begin position="1732"/>
        <end position="1958"/>
    </location>
</feature>
<feature type="region of interest" description="Disordered" evidence="7">
    <location>
        <begin position="2010"/>
        <end position="2070"/>
    </location>
</feature>
<gene>
    <name evidence="9" type="primary">PCNX1</name>
</gene>
<reference evidence="9" key="1">
    <citation type="submission" date="2025-08" db="UniProtKB">
        <authorList>
            <consortium name="Ensembl"/>
        </authorList>
    </citation>
    <scope>IDENTIFICATION</scope>
</reference>
<dbReference type="Ensembl" id="ENSCCAT00000041660.1">
    <property type="protein sequence ID" value="ENSCCAP00000024148.1"/>
    <property type="gene ID" value="ENSCCAG00000029639.1"/>
</dbReference>
<evidence type="ECO:0000256" key="7">
    <source>
        <dbReference type="SAM" id="MobiDB-lite"/>
    </source>
</evidence>
<feature type="transmembrane region" description="Helical" evidence="6">
    <location>
        <begin position="34"/>
        <end position="52"/>
    </location>
</feature>
<feature type="region of interest" description="Disordered" evidence="7">
    <location>
        <begin position="2166"/>
        <end position="2186"/>
    </location>
</feature>
<feature type="compositionally biased region" description="Low complexity" evidence="7">
    <location>
        <begin position="362"/>
        <end position="380"/>
    </location>
</feature>
<feature type="compositionally biased region" description="Polar residues" evidence="7">
    <location>
        <begin position="2052"/>
        <end position="2064"/>
    </location>
</feature>
<feature type="compositionally biased region" description="Basic and acidic residues" evidence="7">
    <location>
        <begin position="422"/>
        <end position="433"/>
    </location>
</feature>
<feature type="transmembrane region" description="Helical" evidence="6">
    <location>
        <begin position="58"/>
        <end position="77"/>
    </location>
</feature>
<keyword evidence="5 6" id="KW-0472">Membrane</keyword>
<feature type="transmembrane region" description="Helical" evidence="6">
    <location>
        <begin position="1388"/>
        <end position="1408"/>
    </location>
</feature>
<feature type="region of interest" description="Disordered" evidence="7">
    <location>
        <begin position="336"/>
        <end position="679"/>
    </location>
</feature>
<organism evidence="9 10">
    <name type="scientific">Cebus imitator</name>
    <name type="common">Panamanian white-faced capuchin</name>
    <name type="synonym">Cebus capucinus imitator</name>
    <dbReference type="NCBI Taxonomy" id="2715852"/>
    <lineage>
        <taxon>Eukaryota</taxon>
        <taxon>Metazoa</taxon>
        <taxon>Chordata</taxon>
        <taxon>Craniata</taxon>
        <taxon>Vertebrata</taxon>
        <taxon>Euteleostomi</taxon>
        <taxon>Mammalia</taxon>
        <taxon>Eutheria</taxon>
        <taxon>Euarchontoglires</taxon>
        <taxon>Primates</taxon>
        <taxon>Haplorrhini</taxon>
        <taxon>Platyrrhini</taxon>
        <taxon>Cebidae</taxon>
        <taxon>Cebinae</taxon>
        <taxon>Cebus</taxon>
    </lineage>
</organism>
<sequence>MGSQTLQILRQGVWAALSGGWYYDPHQATFVNALHLYLWLFLLGLPFTLYMALPSSMIIVAVYCPVIAAVFVVLKMVNYRLHRALDAGEIVDRTANEFTDQRGKAEQVNCSTRRKDSNGPSDPGGGIEMSEFIREATPPVGCSSRNSYAGLDPSNQVGTCTVLFYTDTAKTSDDISLSLGQSSSLCKEGSEEQDLATDRKLFRLVSNDSFISIQPSLSSCGQDLPRDVSDKVSLPSHSHHHHVDQSLSSACDTEVASLVPLHSHSYRKDHRPRGVPRTSSSAVAFPDTSLNDFPLYQQRRGLDPVSELESSKPLSGSKESLVENSGLSGEVQLAGDLKINASQPPTKSGKSKPLKADKSMDSLRSLSTRSSGSTESYCSGTDRDTNSTVSSYKSEHTSSTHIESILSEHESSPKAGTKSGRKKECCTGLEEKSSCAGVKRTSSEKIAMEASTNSGVHEAKDCTPSDEMHNQRGLSNSASEEANKNPHANEFTSQGDRPPGNTAENKEEQSDKSAVSMDSKVCKDVGGKPKEGDVRPKSSSVIHRTASAHKSGRRRTGKKRASSFDSSRHRDYVCFRGVSGTKPHSAIFCHDEDSSDQSDLSRASSVQSAHQFSSDSSSSTTSHSCQSPEGRYSALKTKHTHKERGTDSEHTHKAHLGPEGTGKKRAARRTSSTNSAKTRARVLSLDSGTVACLNDPNRLMAPESIKPLTTSKSDLEAKEGEVLDELSLLGRASQLETVTRSRNSLPNQVAFPEGEEQDAVSGAAQASEEAVSFRRERSTFRRQAVRRRHNAGSNPTPPTLLIGSPLSLQDGQQGQQSTAQVKVQSRPPSQAAVLSASASLLVRNGSVHLEASHDNASAVGGSSLQDELGKFSSTLYETGGCDMSLVNFEPAARRASNICDTDSHVSSSTSVRFYPHDVIRLNRLLTIDTDLLEQQDIDLSPDLAATYGPTEEAAQKVKHYYRFWILPQLWIGINFDRLTLLALFDRNREILENVLAVILAILVAFLGSILLIQGFFRDIWVFQFCLVIASCQYSLLKSVQPDSSSPRHGHNRIIAYSRPVYFCLCCGLIWLLDYGSRNLTATKFKLYGITFTNPLVFISARDLVIVTFKFFSIYFYNIFLSFFFSCLATTSLLAALYSFICSIVAVALLYGLCYGALKDSWDGQHIPVLFSIFCGLLVAVSYHLSRQSNYICIFFSSFLTQSSLVQSRIFPKMEEKNPEDPLAEVKDPLPEKLRNSVSERLQSDLVVCIVIGVLYFAIHVSTVFTVLQPALKYVLYTLVGFVGFVTHYVLPQVRKQLPWHCFSHPLLKTVEYNQYEVRNAATMMWFEKLHVWLLFMEKNIIYPLIVLNELSSSAEAIASPKKLDTELGALMITIAGLKLLRSSFSSPTYQYVTVIFTVLFFKFDYAAFSETMLLDLFFMSILFNKAGRGGSSLPRRVDHEAAVSAFFSTPLNPFLGSAIFITSYVRPVKFWERDYNTKRVDHSNTRLASQLDRNPGSDDNNLNSIFYEHLTRSLQHSLCGDLLLGRWGNYSTGDCFILASDYLNALVHLIEIGNGLVTFQLRGLEFRGTYCQQREVEAITEGVEEDEGFCCCEPGHIPHMLSFNAAFSQRWLAWEVIVTKYILEGYSITDNSAASMLQVFDLRKVLTTYYVKGIIYYVTTSSKLEEWLANETMQEGLRLCADRNYVDVDPTFNPNIDEDYDHRLAGISRESFCVIYLNWIEYCSSRRAKPLDVDKDSSLVTLCYGLCVLGRRALGTASHHMSSNLESFLYGLHALFKGDFRISSIRDEWIFADMELLRKVVVPGIRMSIKLHQDHFTSPDEYDDPTVLYEAIVSHEKNLVIAHEGDPAWRSAVLANSPSLLALRHVMDDGTNEYKIIMLNRRYLSFRVIKVNKECVRGLWAGQQQELVFLRNRNPERGSIQNAKQALRNMINSSCDQPIGYPIFVSPLTTSYSDSHEQLKDILGGPISLGNIRNFIVSTWHRLRKGCGAGCNSGGNIEDSDTGGGTSCTGNNATTANDPHSNVSQGSTGNPGQGSGTGLHPPVTSYPPPLGTSHSSHSVQSGLVRQSPARASVASQSSYCYSSRHSSLRMSATGFVPCRRSSTSQISLRNLPSSIQSRLSMVNQMEPSSQSGLACVQHGLPSSSSSSQSIPACKHHTFVGFLSTEGGQGSATDAQPGNTLSPANNSHARKGEVIYRVQIVDPGQILEGINLSKRKELQWPDEGIRLKAGRNSWKDWSPQEGMEGHVIHRWVPCSRDPGTRSHIDKAVLLVQIDDKYVTVIETGVLELGAEV</sequence>
<feature type="compositionally biased region" description="Low complexity" evidence="7">
    <location>
        <begin position="806"/>
        <end position="817"/>
    </location>
</feature>
<protein>
    <recommendedName>
        <fullName evidence="6">Pecanex-like protein</fullName>
    </recommendedName>
</protein>
<keyword evidence="10" id="KW-1185">Reference proteome</keyword>
<dbReference type="InterPro" id="IPR039797">
    <property type="entry name" value="Pecanex"/>
</dbReference>
<feature type="compositionally biased region" description="Polar residues" evidence="7">
    <location>
        <begin position="2170"/>
        <end position="2186"/>
    </location>
</feature>